<proteinExistence type="predicted"/>
<gene>
    <name evidence="1" type="ORF">VNO77_34312</name>
</gene>
<evidence type="ECO:0000313" key="2">
    <source>
        <dbReference type="Proteomes" id="UP001367508"/>
    </source>
</evidence>
<dbReference type="Proteomes" id="UP001367508">
    <property type="component" value="Unassembled WGS sequence"/>
</dbReference>
<keyword evidence="2" id="KW-1185">Reference proteome</keyword>
<organism evidence="1 2">
    <name type="scientific">Canavalia gladiata</name>
    <name type="common">Sword bean</name>
    <name type="synonym">Dolichos gladiatus</name>
    <dbReference type="NCBI Taxonomy" id="3824"/>
    <lineage>
        <taxon>Eukaryota</taxon>
        <taxon>Viridiplantae</taxon>
        <taxon>Streptophyta</taxon>
        <taxon>Embryophyta</taxon>
        <taxon>Tracheophyta</taxon>
        <taxon>Spermatophyta</taxon>
        <taxon>Magnoliopsida</taxon>
        <taxon>eudicotyledons</taxon>
        <taxon>Gunneridae</taxon>
        <taxon>Pentapetalae</taxon>
        <taxon>rosids</taxon>
        <taxon>fabids</taxon>
        <taxon>Fabales</taxon>
        <taxon>Fabaceae</taxon>
        <taxon>Papilionoideae</taxon>
        <taxon>50 kb inversion clade</taxon>
        <taxon>NPAAA clade</taxon>
        <taxon>indigoferoid/millettioid clade</taxon>
        <taxon>Phaseoleae</taxon>
        <taxon>Canavalia</taxon>
    </lineage>
</organism>
<accession>A0AAN9PYF5</accession>
<comment type="caution">
    <text evidence="1">The sequence shown here is derived from an EMBL/GenBank/DDBJ whole genome shotgun (WGS) entry which is preliminary data.</text>
</comment>
<reference evidence="1 2" key="1">
    <citation type="submission" date="2024-01" db="EMBL/GenBank/DDBJ databases">
        <title>The genomes of 5 underutilized Papilionoideae crops provide insights into root nodulation and disease resistanc.</title>
        <authorList>
            <person name="Jiang F."/>
        </authorList>
    </citation>
    <scope>NUCLEOTIDE SEQUENCE [LARGE SCALE GENOMIC DNA]</scope>
    <source>
        <strain evidence="1">LVBAO_FW01</strain>
        <tissue evidence="1">Leaves</tissue>
    </source>
</reference>
<evidence type="ECO:0000313" key="1">
    <source>
        <dbReference type="EMBL" id="KAK7315741.1"/>
    </source>
</evidence>
<dbReference type="AlphaFoldDB" id="A0AAN9PYF5"/>
<dbReference type="EMBL" id="JAYMYQ010000008">
    <property type="protein sequence ID" value="KAK7315741.1"/>
    <property type="molecule type" value="Genomic_DNA"/>
</dbReference>
<sequence length="100" mass="10862">MEAPRAMRKLCLLCQLLKRQYLKGSSGTSSVPINTKRLTSVAYGTTNGGSSSLYMFKRRFRGESQRAAKDHVIEMSTAPEIITHADTTGKLLSASNAPGL</sequence>
<name>A0AAN9PYF5_CANGL</name>
<protein>
    <submittedName>
        <fullName evidence="1">Uncharacterized protein</fullName>
    </submittedName>
</protein>